<name>F3Z0F1_DESAF</name>
<dbReference type="AlphaFoldDB" id="F3Z0F1"/>
<proteinExistence type="predicted"/>
<evidence type="ECO:0000313" key="2">
    <source>
        <dbReference type="EMBL" id="EGJ50961.1"/>
    </source>
</evidence>
<protein>
    <submittedName>
        <fullName evidence="2">HEPN domain protein</fullName>
    </submittedName>
</protein>
<dbReference type="Pfam" id="PF05168">
    <property type="entry name" value="HEPN"/>
    <property type="match status" value="1"/>
</dbReference>
<dbReference type="SMART" id="SM00748">
    <property type="entry name" value="HEPN"/>
    <property type="match status" value="1"/>
</dbReference>
<organism evidence="2 3">
    <name type="scientific">Desulfocurvibacter africanus subsp. africanus str. Walvis Bay</name>
    <dbReference type="NCBI Taxonomy" id="690850"/>
    <lineage>
        <taxon>Bacteria</taxon>
        <taxon>Pseudomonadati</taxon>
        <taxon>Thermodesulfobacteriota</taxon>
        <taxon>Desulfovibrionia</taxon>
        <taxon>Desulfovibrionales</taxon>
        <taxon>Desulfovibrionaceae</taxon>
        <taxon>Desulfocurvibacter</taxon>
    </lineage>
</organism>
<sequence>MNAEVRNWLAYAQENMAAARILLASSLFNACLQNVQLAVEKHLKAILLHNKKQLRKTHSIRELARGIRDCGIELDLEEDDIDFLDSIYLPSKYPLSSALPNYQPDQEICADSLAMAERVQASVNTYFRNA</sequence>
<evidence type="ECO:0000313" key="3">
    <source>
        <dbReference type="Proteomes" id="UP000007844"/>
    </source>
</evidence>
<dbReference type="eggNOG" id="COG2250">
    <property type="taxonomic scope" value="Bacteria"/>
</dbReference>
<dbReference type="HOGENOM" id="CLU_123170_0_1_7"/>
<accession>F3Z0F1</accession>
<dbReference type="Gene3D" id="1.20.120.330">
    <property type="entry name" value="Nucleotidyltransferases domain 2"/>
    <property type="match status" value="1"/>
</dbReference>
<keyword evidence="3" id="KW-1185">Reference proteome</keyword>
<dbReference type="EMBL" id="CP003221">
    <property type="protein sequence ID" value="EGJ50961.1"/>
    <property type="molecule type" value="Genomic_DNA"/>
</dbReference>
<dbReference type="STRING" id="690850.Desaf_2644"/>
<dbReference type="SUPFAM" id="SSF81593">
    <property type="entry name" value="Nucleotidyltransferase substrate binding subunit/domain"/>
    <property type="match status" value="1"/>
</dbReference>
<dbReference type="KEGG" id="daf:Desaf_2644"/>
<evidence type="ECO:0000259" key="1">
    <source>
        <dbReference type="PROSITE" id="PS50910"/>
    </source>
</evidence>
<gene>
    <name evidence="2" type="ORF">Desaf_2644</name>
</gene>
<dbReference type="InterPro" id="IPR007842">
    <property type="entry name" value="HEPN_dom"/>
</dbReference>
<feature type="domain" description="HEPN" evidence="1">
    <location>
        <begin position="9"/>
        <end position="119"/>
    </location>
</feature>
<dbReference type="PROSITE" id="PS50910">
    <property type="entry name" value="HEPN"/>
    <property type="match status" value="1"/>
</dbReference>
<reference evidence="2 3" key="1">
    <citation type="journal article" date="2011" name="J. Bacteriol.">
        <title>Genome sequence of the mercury-methylating and pleomorphic Desulfovibrio africanus Strain Walvis Bay.</title>
        <authorList>
            <person name="Brown S.D."/>
            <person name="Wall J.D."/>
            <person name="Kucken A.M."/>
            <person name="Gilmour C.C."/>
            <person name="Podar M."/>
            <person name="Brandt C.C."/>
            <person name="Teshima H."/>
            <person name="Detter J.C."/>
            <person name="Han C.S."/>
            <person name="Land M.L."/>
            <person name="Lucas S."/>
            <person name="Han J."/>
            <person name="Pennacchio L."/>
            <person name="Nolan M."/>
            <person name="Pitluck S."/>
            <person name="Woyke T."/>
            <person name="Goodwin L."/>
            <person name="Palumbo A.V."/>
            <person name="Elias D.A."/>
        </authorList>
    </citation>
    <scope>NUCLEOTIDE SEQUENCE [LARGE SCALE GENOMIC DNA]</scope>
    <source>
        <strain evidence="2 3">Walvis Bay</strain>
    </source>
</reference>
<dbReference type="Proteomes" id="UP000007844">
    <property type="component" value="Chromosome"/>
</dbReference>